<reference evidence="1 2" key="1">
    <citation type="submission" date="2021-06" db="EMBL/GenBank/DDBJ databases">
        <title>Caerostris extrusa draft genome.</title>
        <authorList>
            <person name="Kono N."/>
            <person name="Arakawa K."/>
        </authorList>
    </citation>
    <scope>NUCLEOTIDE SEQUENCE [LARGE SCALE GENOMIC DNA]</scope>
</reference>
<name>A0AAV4YDI8_CAEEX</name>
<evidence type="ECO:0000313" key="1">
    <source>
        <dbReference type="EMBL" id="GIZ04285.1"/>
    </source>
</evidence>
<evidence type="ECO:0000313" key="2">
    <source>
        <dbReference type="Proteomes" id="UP001054945"/>
    </source>
</evidence>
<dbReference type="AlphaFoldDB" id="A0AAV4YDI8"/>
<sequence>MCQLSWGACCRSLWSRTCHYANPFPMNHGCNDQILDCVWCAECNYHSKRGLEAQTYDRLGWKHTVSLHAIIHNLADKNLPFSSSNEKYRNQPRSSLCQICVGAGSEIKFLQLSPYFSLRMLGSHSKIENEKETACAIHGYVQ</sequence>
<organism evidence="1 2">
    <name type="scientific">Caerostris extrusa</name>
    <name type="common">Bark spider</name>
    <name type="synonym">Caerostris bankana</name>
    <dbReference type="NCBI Taxonomy" id="172846"/>
    <lineage>
        <taxon>Eukaryota</taxon>
        <taxon>Metazoa</taxon>
        <taxon>Ecdysozoa</taxon>
        <taxon>Arthropoda</taxon>
        <taxon>Chelicerata</taxon>
        <taxon>Arachnida</taxon>
        <taxon>Araneae</taxon>
        <taxon>Araneomorphae</taxon>
        <taxon>Entelegynae</taxon>
        <taxon>Araneoidea</taxon>
        <taxon>Araneidae</taxon>
        <taxon>Caerostris</taxon>
    </lineage>
</organism>
<proteinExistence type="predicted"/>
<accession>A0AAV4YDI8</accession>
<gene>
    <name evidence="1" type="ORF">CEXT_552501</name>
</gene>
<protein>
    <submittedName>
        <fullName evidence="1">Uncharacterized protein</fullName>
    </submittedName>
</protein>
<keyword evidence="2" id="KW-1185">Reference proteome</keyword>
<dbReference type="EMBL" id="BPLR01001714">
    <property type="protein sequence ID" value="GIZ04285.1"/>
    <property type="molecule type" value="Genomic_DNA"/>
</dbReference>
<comment type="caution">
    <text evidence="1">The sequence shown here is derived from an EMBL/GenBank/DDBJ whole genome shotgun (WGS) entry which is preliminary data.</text>
</comment>
<dbReference type="Proteomes" id="UP001054945">
    <property type="component" value="Unassembled WGS sequence"/>
</dbReference>